<evidence type="ECO:0000256" key="1">
    <source>
        <dbReference type="ARBA" id="ARBA00007358"/>
    </source>
</evidence>
<evidence type="ECO:0000256" key="2">
    <source>
        <dbReference type="ARBA" id="ARBA00023002"/>
    </source>
</evidence>
<reference evidence="7" key="1">
    <citation type="submission" date="2018-05" db="EMBL/GenBank/DDBJ databases">
        <authorList>
            <person name="Deangelis K."/>
            <person name="Huntemann M."/>
            <person name="Clum A."/>
            <person name="Pillay M."/>
            <person name="Palaniappan K."/>
            <person name="Varghese N."/>
            <person name="Mikhailova N."/>
            <person name="Stamatis D."/>
            <person name="Reddy T."/>
            <person name="Daum C."/>
            <person name="Shapiro N."/>
            <person name="Ivanova N."/>
            <person name="Kyrpides N."/>
            <person name="Woyke T."/>
        </authorList>
    </citation>
    <scope>NUCLEOTIDE SEQUENCE [LARGE SCALE GENOMIC DNA]</scope>
    <source>
        <strain evidence="7">GAS496</strain>
    </source>
</reference>
<reference evidence="6 7" key="2">
    <citation type="submission" date="2018-06" db="EMBL/GenBank/DDBJ databases">
        <title>Sequencing of bacterial isolates from soil warming experiment in Harvard Forest, Massachusetts, USA.</title>
        <authorList>
            <person name="Deangelis K.PhD."/>
        </authorList>
    </citation>
    <scope>NUCLEOTIDE SEQUENCE [LARGE SCALE GENOMIC DNA]</scope>
    <source>
        <strain evidence="6 7">GAS496</strain>
    </source>
</reference>
<evidence type="ECO:0000259" key="4">
    <source>
        <dbReference type="Pfam" id="PF00465"/>
    </source>
</evidence>
<dbReference type="PANTHER" id="PTHR11496:SF102">
    <property type="entry name" value="ALCOHOL DEHYDROGENASE 4"/>
    <property type="match status" value="1"/>
</dbReference>
<proteinExistence type="inferred from homology"/>
<dbReference type="GO" id="GO:0004022">
    <property type="term" value="F:alcohol dehydrogenase (NAD+) activity"/>
    <property type="evidence" value="ECO:0007669"/>
    <property type="project" value="TreeGrafter"/>
</dbReference>
<dbReference type="InterPro" id="IPR056798">
    <property type="entry name" value="ADH_Fe_C"/>
</dbReference>
<comment type="caution">
    <text evidence="6">The sequence shown here is derived from an EMBL/GenBank/DDBJ whole genome shotgun (WGS) entry which is preliminary data.</text>
</comment>
<dbReference type="SUPFAM" id="SSF56796">
    <property type="entry name" value="Dehydroquinate synthase-like"/>
    <property type="match status" value="1"/>
</dbReference>
<evidence type="ECO:0000313" key="6">
    <source>
        <dbReference type="EMBL" id="PXX00314.1"/>
    </source>
</evidence>
<evidence type="ECO:0000313" key="7">
    <source>
        <dbReference type="Proteomes" id="UP000247781"/>
    </source>
</evidence>
<dbReference type="InterPro" id="IPR034786">
    <property type="entry name" value="MAR"/>
</dbReference>
<feature type="domain" description="Fe-containing alcohol dehydrogenase-like C-terminal" evidence="5">
    <location>
        <begin position="179"/>
        <end position="358"/>
    </location>
</feature>
<evidence type="ECO:0000259" key="5">
    <source>
        <dbReference type="Pfam" id="PF25137"/>
    </source>
</evidence>
<gene>
    <name evidence="6" type="ORF">C8E89_13517</name>
</gene>
<dbReference type="RefSeq" id="WP_235658579.1">
    <property type="nucleotide sequence ID" value="NZ_QJJU01000035.1"/>
</dbReference>
<organism evidence="6 7">
    <name type="scientific">Mycolicibacterium moriokaense</name>
    <dbReference type="NCBI Taxonomy" id="39691"/>
    <lineage>
        <taxon>Bacteria</taxon>
        <taxon>Bacillati</taxon>
        <taxon>Actinomycetota</taxon>
        <taxon>Actinomycetes</taxon>
        <taxon>Mycobacteriales</taxon>
        <taxon>Mycobacteriaceae</taxon>
        <taxon>Mycolicibacterium</taxon>
    </lineage>
</organism>
<keyword evidence="2" id="KW-0560">Oxidoreductase</keyword>
<dbReference type="PANTHER" id="PTHR11496">
    <property type="entry name" value="ALCOHOL DEHYDROGENASE"/>
    <property type="match status" value="1"/>
</dbReference>
<comment type="similarity">
    <text evidence="1">Belongs to the iron-containing alcohol dehydrogenase family.</text>
</comment>
<keyword evidence="3" id="KW-0520">NAD</keyword>
<accession>A0A318H6R3</accession>
<dbReference type="Gene3D" id="3.40.50.1970">
    <property type="match status" value="1"/>
</dbReference>
<dbReference type="AlphaFoldDB" id="A0A318H6R3"/>
<sequence>MTMTSAPSPTLALFSFTRDTLPGRIVLRDGALNDVRNELERLGAKRVMLIVAEYDGHLTEQAQRAIADRLHVVWDEIRQHVPRELAERACAAATAEDVDALVTVGGGSTIGLGKAVAVSTGLPLVCVPTTYSGSEMTPIYGLTSDNDKKTARDARALPKVVIYDPRLLVTLPPDVVGPSAMNALAHCAEALWAPGPDPITNALALDGARRINRHLRSAYREADVAARGQVLIAACLAGTALGTVGTSIHHALCHLLGGMYDTPHALTHAIVLPYAVKFVRPAVPGAVARLAAAMDTVSEELPAAIWSLGRSVGTPQGLRAIGITESQIEQAVEVALTKGLTSPRPLNRSLVHRLLEGAWRGMSPSVP</sequence>
<dbReference type="InterPro" id="IPR001670">
    <property type="entry name" value="ADH_Fe/GldA"/>
</dbReference>
<dbReference type="Proteomes" id="UP000247781">
    <property type="component" value="Unassembled WGS sequence"/>
</dbReference>
<dbReference type="Pfam" id="PF25137">
    <property type="entry name" value="ADH_Fe_C"/>
    <property type="match status" value="1"/>
</dbReference>
<keyword evidence="7" id="KW-1185">Reference proteome</keyword>
<name>A0A318H6R3_9MYCO</name>
<protein>
    <submittedName>
        <fullName evidence="6">Maleylacetate reductase</fullName>
    </submittedName>
</protein>
<dbReference type="Gene3D" id="1.20.1090.10">
    <property type="entry name" value="Dehydroquinate synthase-like - alpha domain"/>
    <property type="match status" value="1"/>
</dbReference>
<dbReference type="EMBL" id="QJJU01000035">
    <property type="protein sequence ID" value="PXX00314.1"/>
    <property type="molecule type" value="Genomic_DNA"/>
</dbReference>
<feature type="domain" description="Alcohol dehydrogenase iron-type/glycerol dehydrogenase GldA" evidence="4">
    <location>
        <begin position="22"/>
        <end position="165"/>
    </location>
</feature>
<dbReference type="InterPro" id="IPR039697">
    <property type="entry name" value="Alcohol_dehydrogenase_Fe"/>
</dbReference>
<dbReference type="GO" id="GO:0018506">
    <property type="term" value="F:maleylacetate reductase activity"/>
    <property type="evidence" value="ECO:0007669"/>
    <property type="project" value="InterPro"/>
</dbReference>
<dbReference type="CDD" id="cd08177">
    <property type="entry name" value="MAR"/>
    <property type="match status" value="1"/>
</dbReference>
<evidence type="ECO:0000256" key="3">
    <source>
        <dbReference type="ARBA" id="ARBA00023027"/>
    </source>
</evidence>
<dbReference type="GO" id="GO:0046872">
    <property type="term" value="F:metal ion binding"/>
    <property type="evidence" value="ECO:0007669"/>
    <property type="project" value="InterPro"/>
</dbReference>
<dbReference type="Pfam" id="PF00465">
    <property type="entry name" value="Fe-ADH"/>
    <property type="match status" value="1"/>
</dbReference>